<dbReference type="EMBL" id="JAHIBW010000013">
    <property type="protein sequence ID" value="KAG7305240.1"/>
    <property type="molecule type" value="Genomic_DNA"/>
</dbReference>
<accession>A0ABQ7QJL2</accession>
<keyword evidence="3" id="KW-0732">Signal</keyword>
<protein>
    <submittedName>
        <fullName evidence="4">Uncharacterized protein</fullName>
    </submittedName>
</protein>
<organism evidence="4 5">
    <name type="scientific">Plutella xylostella</name>
    <name type="common">Diamondback moth</name>
    <name type="synonym">Plutella maculipennis</name>
    <dbReference type="NCBI Taxonomy" id="51655"/>
    <lineage>
        <taxon>Eukaryota</taxon>
        <taxon>Metazoa</taxon>
        <taxon>Ecdysozoa</taxon>
        <taxon>Arthropoda</taxon>
        <taxon>Hexapoda</taxon>
        <taxon>Insecta</taxon>
        <taxon>Pterygota</taxon>
        <taxon>Neoptera</taxon>
        <taxon>Endopterygota</taxon>
        <taxon>Lepidoptera</taxon>
        <taxon>Glossata</taxon>
        <taxon>Ditrysia</taxon>
        <taxon>Yponomeutoidea</taxon>
        <taxon>Plutellidae</taxon>
        <taxon>Plutella</taxon>
    </lineage>
</organism>
<evidence type="ECO:0000256" key="2">
    <source>
        <dbReference type="SAM" id="Phobius"/>
    </source>
</evidence>
<sequence>MLLSMILLNFVLTLSAKSENVTEKQVVQSVDPSKTSVKVHTMTLLTEGGSVVATSPVASLPNENSSVLLSLEQEFTSKKQKPVKARKGVDKLSSPSEEVPPDEMAIAKKDQETRVSSTQGLNTSTTVATKYNLTTTINTTTKLEPKEVKVEHVKKPTILSYDELSKDEENVGAKITLSKASVDPVVADQMPSPNHTPGKIAHLAATSRNPNMVTPIVITILVVPVFAVLGYMALKHGKEAWKNRHYKRMDFLLDGMYND</sequence>
<feature type="transmembrane region" description="Helical" evidence="2">
    <location>
        <begin position="212"/>
        <end position="234"/>
    </location>
</feature>
<comment type="caution">
    <text evidence="4">The sequence shown here is derived from an EMBL/GenBank/DDBJ whole genome shotgun (WGS) entry which is preliminary data.</text>
</comment>
<evidence type="ECO:0000313" key="5">
    <source>
        <dbReference type="Proteomes" id="UP000823941"/>
    </source>
</evidence>
<proteinExistence type="predicted"/>
<keyword evidence="2" id="KW-0812">Transmembrane</keyword>
<reference evidence="4 5" key="1">
    <citation type="submission" date="2021-06" db="EMBL/GenBank/DDBJ databases">
        <title>A haploid diamondback moth (Plutella xylostella L.) genome assembly resolves 31 chromosomes and identifies a diamide resistance mutation.</title>
        <authorList>
            <person name="Ward C.M."/>
            <person name="Perry K.D."/>
            <person name="Baker G."/>
            <person name="Powis K."/>
            <person name="Heckel D.G."/>
            <person name="Baxter S.W."/>
        </authorList>
    </citation>
    <scope>NUCLEOTIDE SEQUENCE [LARGE SCALE GENOMIC DNA]</scope>
    <source>
        <strain evidence="4 5">LV</strain>
        <tissue evidence="4">Single pupa</tissue>
    </source>
</reference>
<keyword evidence="2" id="KW-0472">Membrane</keyword>
<name>A0ABQ7QJL2_PLUXY</name>
<feature type="region of interest" description="Disordered" evidence="1">
    <location>
        <begin position="79"/>
        <end position="121"/>
    </location>
</feature>
<evidence type="ECO:0000256" key="3">
    <source>
        <dbReference type="SAM" id="SignalP"/>
    </source>
</evidence>
<dbReference type="Proteomes" id="UP000823941">
    <property type="component" value="Chromosome 13"/>
</dbReference>
<feature type="chain" id="PRO_5045989665" evidence="3">
    <location>
        <begin position="19"/>
        <end position="259"/>
    </location>
</feature>
<keyword evidence="2" id="KW-1133">Transmembrane helix</keyword>
<gene>
    <name evidence="4" type="ORF">JYU34_009279</name>
</gene>
<keyword evidence="5" id="KW-1185">Reference proteome</keyword>
<evidence type="ECO:0000313" key="4">
    <source>
        <dbReference type="EMBL" id="KAG7305240.1"/>
    </source>
</evidence>
<feature type="signal peptide" evidence="3">
    <location>
        <begin position="1"/>
        <end position="18"/>
    </location>
</feature>
<evidence type="ECO:0000256" key="1">
    <source>
        <dbReference type="SAM" id="MobiDB-lite"/>
    </source>
</evidence>